<dbReference type="AlphaFoldDB" id="A0A6M3LL98"/>
<sequence length="140" mass="15362">MAAWSEVKWTQETQEALEAIEDDELRQEMKVILKVVFRMRAEAAMEKKDAEDKVSAANKQALPFFLLSGIKSLKSTNMGSLGYSTTTRTSLDKGKLAVILVEEGGLSADVVSAYIERASTVSESESITYTAYKEKKGGAK</sequence>
<accession>A0A6M3LL98</accession>
<protein>
    <submittedName>
        <fullName evidence="1">Uncharacterized protein</fullName>
    </submittedName>
</protein>
<evidence type="ECO:0000313" key="1">
    <source>
        <dbReference type="EMBL" id="QJA95670.1"/>
    </source>
</evidence>
<name>A0A6M3LL98_9ZZZZ</name>
<reference evidence="1" key="1">
    <citation type="submission" date="2020-03" db="EMBL/GenBank/DDBJ databases">
        <title>The deep terrestrial virosphere.</title>
        <authorList>
            <person name="Holmfeldt K."/>
            <person name="Nilsson E."/>
            <person name="Simone D."/>
            <person name="Lopez-Fernandez M."/>
            <person name="Wu X."/>
            <person name="de Brujin I."/>
            <person name="Lundin D."/>
            <person name="Andersson A."/>
            <person name="Bertilsson S."/>
            <person name="Dopson M."/>
        </authorList>
    </citation>
    <scope>NUCLEOTIDE SEQUENCE</scope>
    <source>
        <strain evidence="1">MM415B05255</strain>
    </source>
</reference>
<proteinExistence type="predicted"/>
<gene>
    <name evidence="1" type="ORF">MM415B05255_0009</name>
</gene>
<organism evidence="1">
    <name type="scientific">viral metagenome</name>
    <dbReference type="NCBI Taxonomy" id="1070528"/>
    <lineage>
        <taxon>unclassified sequences</taxon>
        <taxon>metagenomes</taxon>
        <taxon>organismal metagenomes</taxon>
    </lineage>
</organism>
<dbReference type="EMBL" id="MT143333">
    <property type="protein sequence ID" value="QJA95670.1"/>
    <property type="molecule type" value="Genomic_DNA"/>
</dbReference>